<feature type="compositionally biased region" description="Polar residues" evidence="1">
    <location>
        <begin position="153"/>
        <end position="162"/>
    </location>
</feature>
<proteinExistence type="predicted"/>
<evidence type="ECO:0000313" key="2">
    <source>
        <dbReference type="EnsemblMetazoa" id="XP_014262569.1"/>
    </source>
</evidence>
<feature type="region of interest" description="Disordered" evidence="1">
    <location>
        <begin position="143"/>
        <end position="187"/>
    </location>
</feature>
<dbReference type="Proteomes" id="UP000494040">
    <property type="component" value="Unassembled WGS sequence"/>
</dbReference>
<sequence length="572" mass="66036">MNCPDYENLRLVDIACECHNEFVQKTKYISKKRCSTEETYDEESIYYERGGLVVCNDSSGRICVEYKKKTDDGDDNKSQHGSNNSPEIEQNDITEKIESCFPYKIKRKGGQCSAALYPYEIIRKFPFDDICKCNENKILSEEVKPEEVKPENSPASPTTNKPTENDKNKKTSSKSARSTDGTSKSSLKKMIQKKFGKRIMSLNKDKSSVTSEDMCNCFPDLNCQCPKTGEYKVLKNEYEILRDRPLKTEYLAKPCMQTFFNRCQEENGIHSSLDDAMKENDEHQTVFLDSGTKCFYNNTPCCPCPKRDPDPDHPRYLSTKVNVTDLMKQLLTFHFNRSYMSQYYSRVQMDNSDEPCEICLDKIMQAAGCVGSCCKCPKPVELKSCNCPQSSESESESTSEDDQHESRTEQLEQSISRMQQNKEGKLENKNIYLNENCGLLFQELAKQTSSPTRQNKCDCSKINYKTDYQCYNVMCTNTPGYNEINVCSTCNFWNENNLSSDEQEIQEGTHWDKQKRKITRAVEPLTEEIDTRSDCEADPFRKRNMFKGFFSKMKLDWPKKKNTLKSTEHKEN</sequence>
<feature type="compositionally biased region" description="Polar residues" evidence="1">
    <location>
        <begin position="79"/>
        <end position="88"/>
    </location>
</feature>
<organism evidence="2 3">
    <name type="scientific">Cimex lectularius</name>
    <name type="common">Bed bug</name>
    <name type="synonym">Acanthia lectularia</name>
    <dbReference type="NCBI Taxonomy" id="79782"/>
    <lineage>
        <taxon>Eukaryota</taxon>
        <taxon>Metazoa</taxon>
        <taxon>Ecdysozoa</taxon>
        <taxon>Arthropoda</taxon>
        <taxon>Hexapoda</taxon>
        <taxon>Insecta</taxon>
        <taxon>Pterygota</taxon>
        <taxon>Neoptera</taxon>
        <taxon>Paraneoptera</taxon>
        <taxon>Hemiptera</taxon>
        <taxon>Heteroptera</taxon>
        <taxon>Panheteroptera</taxon>
        <taxon>Cimicomorpha</taxon>
        <taxon>Cimicidae</taxon>
        <taxon>Cimex</taxon>
    </lineage>
</organism>
<name>A0A8I6SAK0_CIMLE</name>
<protein>
    <submittedName>
        <fullName evidence="2">Uncharacterized protein</fullName>
    </submittedName>
</protein>
<feature type="region of interest" description="Disordered" evidence="1">
    <location>
        <begin position="70"/>
        <end position="91"/>
    </location>
</feature>
<feature type="compositionally biased region" description="Acidic residues" evidence="1">
    <location>
        <begin position="393"/>
        <end position="403"/>
    </location>
</feature>
<dbReference type="RefSeq" id="XP_014262569.1">
    <property type="nucleotide sequence ID" value="XM_014407083.1"/>
</dbReference>
<dbReference type="GeneID" id="106674407"/>
<dbReference type="EnsemblMetazoa" id="XM_014407083.1">
    <property type="protein sequence ID" value="XP_014262569.1"/>
    <property type="gene ID" value="LOC106674407"/>
</dbReference>
<evidence type="ECO:0000256" key="1">
    <source>
        <dbReference type="SAM" id="MobiDB-lite"/>
    </source>
</evidence>
<feature type="compositionally biased region" description="Polar residues" evidence="1">
    <location>
        <begin position="173"/>
        <end position="185"/>
    </location>
</feature>
<dbReference type="KEGG" id="clec:106674407"/>
<feature type="region of interest" description="Disordered" evidence="1">
    <location>
        <begin position="387"/>
        <end position="421"/>
    </location>
</feature>
<evidence type="ECO:0000313" key="3">
    <source>
        <dbReference type="Proteomes" id="UP000494040"/>
    </source>
</evidence>
<keyword evidence="3" id="KW-1185">Reference proteome</keyword>
<dbReference type="AlphaFoldDB" id="A0A8I6SAK0"/>
<reference evidence="2" key="1">
    <citation type="submission" date="2022-01" db="UniProtKB">
        <authorList>
            <consortium name="EnsemblMetazoa"/>
        </authorList>
    </citation>
    <scope>IDENTIFICATION</scope>
</reference>
<accession>A0A8I6SAK0</accession>